<dbReference type="SUPFAM" id="SSF53335">
    <property type="entry name" value="S-adenosyl-L-methionine-dependent methyltransferases"/>
    <property type="match status" value="1"/>
</dbReference>
<dbReference type="GO" id="GO:0005829">
    <property type="term" value="C:cytosol"/>
    <property type="evidence" value="ECO:0007669"/>
    <property type="project" value="TreeGrafter"/>
</dbReference>
<dbReference type="Pfam" id="PF10294">
    <property type="entry name" value="Methyltransf_16"/>
    <property type="match status" value="1"/>
</dbReference>
<dbReference type="InterPro" id="IPR019410">
    <property type="entry name" value="Methyltransf_16"/>
</dbReference>
<reference evidence="2" key="1">
    <citation type="submission" date="2016-03" db="EMBL/GenBank/DDBJ databases">
        <authorList>
            <person name="Ploux O."/>
        </authorList>
    </citation>
    <scope>NUCLEOTIDE SEQUENCE [LARGE SCALE GENOMIC DNA]</scope>
    <source>
        <strain evidence="2">UK7</strain>
    </source>
</reference>
<dbReference type="Proteomes" id="UP000178129">
    <property type="component" value="Unassembled WGS sequence"/>
</dbReference>
<dbReference type="InParanoid" id="A0A1E1JUN2"/>
<name>A0A1E1JUN2_9HELO</name>
<dbReference type="InterPro" id="IPR029063">
    <property type="entry name" value="SAM-dependent_MTases_sf"/>
</dbReference>
<organism evidence="1 2">
    <name type="scientific">Rhynchosporium graminicola</name>
    <dbReference type="NCBI Taxonomy" id="2792576"/>
    <lineage>
        <taxon>Eukaryota</taxon>
        <taxon>Fungi</taxon>
        <taxon>Dikarya</taxon>
        <taxon>Ascomycota</taxon>
        <taxon>Pezizomycotina</taxon>
        <taxon>Leotiomycetes</taxon>
        <taxon>Helotiales</taxon>
        <taxon>Ploettnerulaceae</taxon>
        <taxon>Rhynchosporium</taxon>
    </lineage>
</organism>
<protein>
    <submittedName>
        <fullName evidence="1">Uncharacterized protein</fullName>
    </submittedName>
</protein>
<dbReference type="PANTHER" id="PTHR14614">
    <property type="entry name" value="HEPATOCELLULAR CARCINOMA-ASSOCIATED ANTIGEN"/>
    <property type="match status" value="1"/>
</dbReference>
<dbReference type="EMBL" id="FJUW01000003">
    <property type="protein sequence ID" value="CZS89606.1"/>
    <property type="molecule type" value="Genomic_DNA"/>
</dbReference>
<proteinExistence type="predicted"/>
<dbReference type="PANTHER" id="PTHR14614:SF132">
    <property type="entry name" value="PROTEIN-LYSINE METHYLTRANSFERASE C42C1.13"/>
    <property type="match status" value="1"/>
</dbReference>
<comment type="caution">
    <text evidence="1">The sequence shown here is derived from an EMBL/GenBank/DDBJ whole genome shotgun (WGS) entry which is preliminary data.</text>
</comment>
<keyword evidence="2" id="KW-1185">Reference proteome</keyword>
<dbReference type="STRING" id="914237.A0A1E1JUN2"/>
<gene>
    <name evidence="1" type="ORF">RCO7_02509</name>
</gene>
<evidence type="ECO:0000313" key="1">
    <source>
        <dbReference type="EMBL" id="CZS89606.1"/>
    </source>
</evidence>
<sequence length="361" mass="39479">MHYIRFLKAPKKTQDSRGLHSLSAVITITTDLGDSFLYFDLPLIVRLEDTHGNPLSDSSRFKEYLWTRSHGFKGLPIEVPVVPQILRAGVEVNMVIKGKEEQHRVDSFEQVLSHTWEGCEDYGGVVSLRGNSKGSGTIERSFDYGASDNIKIWEEAGESIARHVWDAGLVLSAYLSAKIKTLSGSSSLPNLPTLQNILSKPGLNVLELGAGCGIVGITLHQLLPTISRMSLTDLPEATSILTYNMSLCSSAPSHSILDWSVPVPPKIGSVQWNLILVADCTYNPDVVPDLVITLGRLAQENQSLMILLAMKVRHSSEAVFFTLMGEGGWAIKESIKLPLPVLGGEDEEIEIFVFGRSALVA</sequence>
<dbReference type="Gene3D" id="3.40.50.150">
    <property type="entry name" value="Vaccinia Virus protein VP39"/>
    <property type="match status" value="1"/>
</dbReference>
<dbReference type="AlphaFoldDB" id="A0A1E1JUN2"/>
<dbReference type="GO" id="GO:0008757">
    <property type="term" value="F:S-adenosylmethionine-dependent methyltransferase activity"/>
    <property type="evidence" value="ECO:0007669"/>
    <property type="project" value="UniProtKB-ARBA"/>
</dbReference>
<evidence type="ECO:0000313" key="2">
    <source>
        <dbReference type="Proteomes" id="UP000178129"/>
    </source>
</evidence>
<accession>A0A1E1JUN2</accession>